<dbReference type="InterPro" id="IPR005982">
    <property type="entry name" value="Thioredox_Rdtase"/>
</dbReference>
<dbReference type="SUPFAM" id="SSF51905">
    <property type="entry name" value="FAD/NAD(P)-binding domain"/>
    <property type="match status" value="1"/>
</dbReference>
<dbReference type="STRING" id="1514105.AOC36_00595"/>
<keyword evidence="8" id="KW-0521">NADP</keyword>
<dbReference type="PRINTS" id="PR00469">
    <property type="entry name" value="PNDRDTASEII"/>
</dbReference>
<dbReference type="Proteomes" id="UP000063781">
    <property type="component" value="Chromosome"/>
</dbReference>
<organism evidence="10 11">
    <name type="scientific">Erysipelothrix larvae</name>
    <dbReference type="NCBI Taxonomy" id="1514105"/>
    <lineage>
        <taxon>Bacteria</taxon>
        <taxon>Bacillati</taxon>
        <taxon>Bacillota</taxon>
        <taxon>Erysipelotrichia</taxon>
        <taxon>Erysipelotrichales</taxon>
        <taxon>Erysipelotrichaceae</taxon>
        <taxon>Erysipelothrix</taxon>
    </lineage>
</organism>
<evidence type="ECO:0000313" key="11">
    <source>
        <dbReference type="Proteomes" id="UP000063781"/>
    </source>
</evidence>
<dbReference type="OrthoDB" id="9806179at2"/>
<dbReference type="GO" id="GO:0005737">
    <property type="term" value="C:cytoplasm"/>
    <property type="evidence" value="ECO:0007669"/>
    <property type="project" value="InterPro"/>
</dbReference>
<dbReference type="GO" id="GO:0004791">
    <property type="term" value="F:thioredoxin-disulfide reductase (NADPH) activity"/>
    <property type="evidence" value="ECO:0007669"/>
    <property type="project" value="UniProtKB-UniRule"/>
</dbReference>
<keyword evidence="2 7" id="KW-0285">Flavoprotein</keyword>
<sequence>MDVQYDVIIIGGGPAGMTAALYASRAGLNVAMMEREAPGGKMIKTDIICNYPGIDSINGADLSMKMYTHSTNYGAQYLYGDVKDIEVDGDVRVVVTEDGSRYTAKAVIAATGTVERTLGFPEDELLLGRGLSYCAVCDGAFFKQKNVIVIGGGNSALEEAVYLTQFADKVTIVIRRDVFRGDTHAQEELLKNPKIEVVRKHKPAAYILNDDGKISGMKFVHSDTNEPLEIKADGVFPYIGADPATGYLKNLGVLDSQGYIIADSRMHTSVPGVFAAGDALDKPLRQIVTATSDGSVAAQEAFHYIQTIAK</sequence>
<evidence type="ECO:0000256" key="5">
    <source>
        <dbReference type="ARBA" id="ARBA00023157"/>
    </source>
</evidence>
<evidence type="ECO:0000256" key="1">
    <source>
        <dbReference type="ARBA" id="ARBA00009333"/>
    </source>
</evidence>
<evidence type="ECO:0000313" key="10">
    <source>
        <dbReference type="EMBL" id="AMC92543.1"/>
    </source>
</evidence>
<comment type="cofactor">
    <cofactor evidence="8">
        <name>FAD</name>
        <dbReference type="ChEBI" id="CHEBI:57692"/>
    </cofactor>
    <text evidence="8">Binds 1 FAD per subunit.</text>
</comment>
<dbReference type="KEGG" id="erl:AOC36_00595"/>
<evidence type="ECO:0000256" key="4">
    <source>
        <dbReference type="ARBA" id="ARBA00023002"/>
    </source>
</evidence>
<dbReference type="InterPro" id="IPR050097">
    <property type="entry name" value="Ferredoxin-NADP_redctase_2"/>
</dbReference>
<dbReference type="PROSITE" id="PS00573">
    <property type="entry name" value="PYRIDINE_REDOX_2"/>
    <property type="match status" value="1"/>
</dbReference>
<evidence type="ECO:0000259" key="9">
    <source>
        <dbReference type="Pfam" id="PF07992"/>
    </source>
</evidence>
<dbReference type="EC" id="1.8.1.9" evidence="7"/>
<evidence type="ECO:0000256" key="2">
    <source>
        <dbReference type="ARBA" id="ARBA00022630"/>
    </source>
</evidence>
<keyword evidence="6 7" id="KW-0676">Redox-active center</keyword>
<dbReference type="GO" id="GO:0019430">
    <property type="term" value="P:removal of superoxide radicals"/>
    <property type="evidence" value="ECO:0007669"/>
    <property type="project" value="UniProtKB-UniRule"/>
</dbReference>
<comment type="similarity">
    <text evidence="1 7">Belongs to the class-II pyridine nucleotide-disulfide oxidoreductase family.</text>
</comment>
<protein>
    <recommendedName>
        <fullName evidence="7">Thioredoxin reductase</fullName>
        <ecNumber evidence="7">1.8.1.9</ecNumber>
    </recommendedName>
</protein>
<dbReference type="InterPro" id="IPR008255">
    <property type="entry name" value="Pyr_nucl-diS_OxRdtase_2_AS"/>
</dbReference>
<keyword evidence="3 7" id="KW-0274">FAD</keyword>
<dbReference type="PANTHER" id="PTHR48105">
    <property type="entry name" value="THIOREDOXIN REDUCTASE 1-RELATED-RELATED"/>
    <property type="match status" value="1"/>
</dbReference>
<feature type="domain" description="FAD/NAD(P)-binding" evidence="9">
    <location>
        <begin position="5"/>
        <end position="294"/>
    </location>
</feature>
<dbReference type="PRINTS" id="PR00368">
    <property type="entry name" value="FADPNR"/>
</dbReference>
<dbReference type="AlphaFoldDB" id="A0A0X8GY30"/>
<reference evidence="10 11" key="1">
    <citation type="submission" date="2015-10" db="EMBL/GenBank/DDBJ databases">
        <title>Erysipelothrix larvae sp. LV19 isolated from the larval gut of the rhinoceros beetle, Trypoxylus dichotomus.</title>
        <authorList>
            <person name="Lim S."/>
            <person name="Kim B.-C."/>
        </authorList>
    </citation>
    <scope>NUCLEOTIDE SEQUENCE [LARGE SCALE GENOMIC DNA]</scope>
    <source>
        <strain evidence="10 11">LV19</strain>
    </source>
</reference>
<evidence type="ECO:0000256" key="6">
    <source>
        <dbReference type="ARBA" id="ARBA00023284"/>
    </source>
</evidence>
<comment type="subunit">
    <text evidence="7">Homodimer.</text>
</comment>
<proteinExistence type="inferred from homology"/>
<evidence type="ECO:0000256" key="3">
    <source>
        <dbReference type="ARBA" id="ARBA00022827"/>
    </source>
</evidence>
<gene>
    <name evidence="10" type="ORF">AOC36_00595</name>
</gene>
<accession>A0A0X8GY30</accession>
<dbReference type="Pfam" id="PF07992">
    <property type="entry name" value="Pyr_redox_2"/>
    <property type="match status" value="1"/>
</dbReference>
<dbReference type="InterPro" id="IPR036188">
    <property type="entry name" value="FAD/NAD-bd_sf"/>
</dbReference>
<evidence type="ECO:0000256" key="8">
    <source>
        <dbReference type="RuleBase" id="RU003881"/>
    </source>
</evidence>
<dbReference type="NCBIfam" id="TIGR01292">
    <property type="entry name" value="TRX_reduct"/>
    <property type="match status" value="1"/>
</dbReference>
<comment type="catalytic activity">
    <reaction evidence="7">
        <text>[thioredoxin]-dithiol + NADP(+) = [thioredoxin]-disulfide + NADPH + H(+)</text>
        <dbReference type="Rhea" id="RHEA:20345"/>
        <dbReference type="Rhea" id="RHEA-COMP:10698"/>
        <dbReference type="Rhea" id="RHEA-COMP:10700"/>
        <dbReference type="ChEBI" id="CHEBI:15378"/>
        <dbReference type="ChEBI" id="CHEBI:29950"/>
        <dbReference type="ChEBI" id="CHEBI:50058"/>
        <dbReference type="ChEBI" id="CHEBI:57783"/>
        <dbReference type="ChEBI" id="CHEBI:58349"/>
        <dbReference type="EC" id="1.8.1.9"/>
    </reaction>
</comment>
<keyword evidence="11" id="KW-1185">Reference proteome</keyword>
<dbReference type="Gene3D" id="3.50.50.60">
    <property type="entry name" value="FAD/NAD(P)-binding domain"/>
    <property type="match status" value="2"/>
</dbReference>
<dbReference type="InterPro" id="IPR023753">
    <property type="entry name" value="FAD/NAD-binding_dom"/>
</dbReference>
<evidence type="ECO:0000256" key="7">
    <source>
        <dbReference type="RuleBase" id="RU003880"/>
    </source>
</evidence>
<name>A0A0X8GY30_9FIRM</name>
<dbReference type="RefSeq" id="WP_067629917.1">
    <property type="nucleotide sequence ID" value="NZ_CP013213.1"/>
</dbReference>
<dbReference type="EMBL" id="CP013213">
    <property type="protein sequence ID" value="AMC92543.1"/>
    <property type="molecule type" value="Genomic_DNA"/>
</dbReference>
<keyword evidence="4 7" id="KW-0560">Oxidoreductase</keyword>
<keyword evidence="5" id="KW-1015">Disulfide bond</keyword>